<name>X1ULJ2_9ZZZZ</name>
<sequence length="52" mass="5652">MDTAKSIWPGLALSIVVYGINMFGDAVRDILDPRLRGGIGCYGVRAKKEAKK</sequence>
<gene>
    <name evidence="2" type="ORF">S12H4_40457</name>
</gene>
<dbReference type="EMBL" id="BARW01024550">
    <property type="protein sequence ID" value="GAI93214.1"/>
    <property type="molecule type" value="Genomic_DNA"/>
</dbReference>
<keyword evidence="1" id="KW-0472">Membrane</keyword>
<organism evidence="2">
    <name type="scientific">marine sediment metagenome</name>
    <dbReference type="NCBI Taxonomy" id="412755"/>
    <lineage>
        <taxon>unclassified sequences</taxon>
        <taxon>metagenomes</taxon>
        <taxon>ecological metagenomes</taxon>
    </lineage>
</organism>
<proteinExistence type="predicted"/>
<keyword evidence="1" id="KW-0812">Transmembrane</keyword>
<reference evidence="2" key="1">
    <citation type="journal article" date="2014" name="Front. Microbiol.">
        <title>High frequency of phylogenetically diverse reductive dehalogenase-homologous genes in deep subseafloor sedimentary metagenomes.</title>
        <authorList>
            <person name="Kawai M."/>
            <person name="Futagami T."/>
            <person name="Toyoda A."/>
            <person name="Takaki Y."/>
            <person name="Nishi S."/>
            <person name="Hori S."/>
            <person name="Arai W."/>
            <person name="Tsubouchi T."/>
            <person name="Morono Y."/>
            <person name="Uchiyama I."/>
            <person name="Ito T."/>
            <person name="Fujiyama A."/>
            <person name="Inagaki F."/>
            <person name="Takami H."/>
        </authorList>
    </citation>
    <scope>NUCLEOTIDE SEQUENCE</scope>
    <source>
        <strain evidence="2">Expedition CK06-06</strain>
    </source>
</reference>
<evidence type="ECO:0000313" key="2">
    <source>
        <dbReference type="EMBL" id="GAI93214.1"/>
    </source>
</evidence>
<comment type="caution">
    <text evidence="2">The sequence shown here is derived from an EMBL/GenBank/DDBJ whole genome shotgun (WGS) entry which is preliminary data.</text>
</comment>
<evidence type="ECO:0000256" key="1">
    <source>
        <dbReference type="SAM" id="Phobius"/>
    </source>
</evidence>
<feature type="transmembrane region" description="Helical" evidence="1">
    <location>
        <begin position="6"/>
        <end position="24"/>
    </location>
</feature>
<accession>X1ULJ2</accession>
<dbReference type="AlphaFoldDB" id="X1ULJ2"/>
<keyword evidence="1" id="KW-1133">Transmembrane helix</keyword>
<protein>
    <recommendedName>
        <fullName evidence="3">ABC transmembrane type-1 domain-containing protein</fullName>
    </recommendedName>
</protein>
<evidence type="ECO:0008006" key="3">
    <source>
        <dbReference type="Google" id="ProtNLM"/>
    </source>
</evidence>